<keyword evidence="2" id="KW-0862">Zinc</keyword>
<keyword evidence="2" id="KW-0479">Metal-binding</keyword>
<dbReference type="SUPFAM" id="SSF48403">
    <property type="entry name" value="Ankyrin repeat"/>
    <property type="match status" value="1"/>
</dbReference>
<comment type="caution">
    <text evidence="4">The sequence shown here is derived from an EMBL/GenBank/DDBJ whole genome shotgun (WGS) entry which is preliminary data.</text>
</comment>
<dbReference type="PROSITE" id="PS50089">
    <property type="entry name" value="ZF_RING_2"/>
    <property type="match status" value="1"/>
</dbReference>
<dbReference type="Gene3D" id="1.25.40.20">
    <property type="entry name" value="Ankyrin repeat-containing domain"/>
    <property type="match status" value="4"/>
</dbReference>
<dbReference type="InterPro" id="IPR013083">
    <property type="entry name" value="Znf_RING/FYVE/PHD"/>
</dbReference>
<keyword evidence="1" id="KW-0040">ANK repeat</keyword>
<dbReference type="EMBL" id="VDLU01000005">
    <property type="protein sequence ID" value="TNJ26388.1"/>
    <property type="molecule type" value="Genomic_DNA"/>
</dbReference>
<dbReference type="InterPro" id="IPR036770">
    <property type="entry name" value="Ankyrin_rpt-contain_sf"/>
</dbReference>
<keyword evidence="2" id="KW-0863">Zinc-finger</keyword>
<keyword evidence="5" id="KW-1185">Reference proteome</keyword>
<dbReference type="AlphaFoldDB" id="A0A4Z1SRX2"/>
<dbReference type="PANTHER" id="PTHR24120">
    <property type="entry name" value="GH07239P"/>
    <property type="match status" value="1"/>
</dbReference>
<dbReference type="CDD" id="cd16649">
    <property type="entry name" value="mRING-HC-C3HC5_CGRF1-like"/>
    <property type="match status" value="1"/>
</dbReference>
<reference evidence="4 5" key="1">
    <citation type="submission" date="2019-05" db="EMBL/GenBank/DDBJ databases">
        <title>The compact genome of Giardia muris reveals important steps in the evolution of intestinal protozoan parasites.</title>
        <authorList>
            <person name="Xu F."/>
            <person name="Jimenez-Gonzalez A."/>
            <person name="Einarsson E."/>
            <person name="Astvaldsson A."/>
            <person name="Peirasmaki D."/>
            <person name="Eckmann L."/>
            <person name="Andersson J.O."/>
            <person name="Svard S.G."/>
            <person name="Jerlstrom-Hultqvist J."/>
        </authorList>
    </citation>
    <scope>NUCLEOTIDE SEQUENCE [LARGE SCALE GENOMIC DNA]</scope>
    <source>
        <strain evidence="4 5">Roberts-Thomson</strain>
    </source>
</reference>
<dbReference type="Pfam" id="PF13920">
    <property type="entry name" value="zf-C3HC4_3"/>
    <property type="match status" value="1"/>
</dbReference>
<evidence type="ECO:0000313" key="4">
    <source>
        <dbReference type="EMBL" id="TNJ26388.1"/>
    </source>
</evidence>
<protein>
    <submittedName>
        <fullName evidence="4">Ankyrin repeat protein 2</fullName>
    </submittedName>
</protein>
<dbReference type="Proteomes" id="UP000315496">
    <property type="component" value="Chromosome 5"/>
</dbReference>
<name>A0A4Z1SRX2_GIAMU</name>
<dbReference type="InterPro" id="IPR002110">
    <property type="entry name" value="Ankyrin_rpt"/>
</dbReference>
<dbReference type="InterPro" id="IPR001841">
    <property type="entry name" value="Znf_RING"/>
</dbReference>
<sequence>MKGIDGENGIARILSQVLGALPTLAQGVSPSNALMHAAFAGDVAQVRANMNLAKKTNDMDWTALIFAAKAGHAECVALLMDKEARMMTNDGFSALMVAAINDNAECVELLLHRESALRNKNSETALCIAAEQGHHRCVRILAPEEAGLLMDSRQTALMKAAVKGHDRCVTILAKYECGYQDKWGWTALMYAANAGRVDCIPPLLGEAGAVTTGIGAISVPSTGMTALMFASRRGNTEIVSLLKPYELEMTDNDGHDALWHATNANQAAIVTLLQSKTSPDPSPGLSMPRQRKIDAAEEFNNRLCVICRTSQKCIVLQPCNHCCVCEGCKEHVATGTCPLCNGKVEGTLKIFI</sequence>
<dbReference type="VEuPathDB" id="GiardiaDB:GMRT_13420"/>
<feature type="repeat" description="ANK" evidence="1">
    <location>
        <begin position="90"/>
        <end position="122"/>
    </location>
</feature>
<dbReference type="SMART" id="SM00248">
    <property type="entry name" value="ANK"/>
    <property type="match status" value="7"/>
</dbReference>
<dbReference type="PROSITE" id="PS50088">
    <property type="entry name" value="ANK_REPEAT"/>
    <property type="match status" value="1"/>
</dbReference>
<evidence type="ECO:0000259" key="3">
    <source>
        <dbReference type="PROSITE" id="PS50089"/>
    </source>
</evidence>
<accession>A0A4Z1SRX2</accession>
<evidence type="ECO:0000256" key="2">
    <source>
        <dbReference type="PROSITE-ProRule" id="PRU00175"/>
    </source>
</evidence>
<feature type="domain" description="RING-type" evidence="3">
    <location>
        <begin position="304"/>
        <end position="341"/>
    </location>
</feature>
<gene>
    <name evidence="4" type="ORF">GMRT_13420</name>
</gene>
<proteinExistence type="predicted"/>
<dbReference type="PANTHER" id="PTHR24120:SF4">
    <property type="entry name" value="GH07239P"/>
    <property type="match status" value="1"/>
</dbReference>
<evidence type="ECO:0000313" key="5">
    <source>
        <dbReference type="Proteomes" id="UP000315496"/>
    </source>
</evidence>
<dbReference type="Pfam" id="PF12796">
    <property type="entry name" value="Ank_2"/>
    <property type="match status" value="3"/>
</dbReference>
<dbReference type="Gene3D" id="3.30.40.10">
    <property type="entry name" value="Zinc/RING finger domain, C3HC4 (zinc finger)"/>
    <property type="match status" value="1"/>
</dbReference>
<evidence type="ECO:0000256" key="1">
    <source>
        <dbReference type="PROSITE-ProRule" id="PRU00023"/>
    </source>
</evidence>
<organism evidence="4 5">
    <name type="scientific">Giardia muris</name>
    <dbReference type="NCBI Taxonomy" id="5742"/>
    <lineage>
        <taxon>Eukaryota</taxon>
        <taxon>Metamonada</taxon>
        <taxon>Diplomonadida</taxon>
        <taxon>Hexamitidae</taxon>
        <taxon>Giardiinae</taxon>
        <taxon>Giardia</taxon>
    </lineage>
</organism>
<dbReference type="GO" id="GO:0008270">
    <property type="term" value="F:zinc ion binding"/>
    <property type="evidence" value="ECO:0007669"/>
    <property type="project" value="UniProtKB-KW"/>
</dbReference>
<dbReference type="OrthoDB" id="195446at2759"/>